<organism evidence="1 2">
    <name type="scientific">Francisella philomiragia</name>
    <dbReference type="NCBI Taxonomy" id="28110"/>
    <lineage>
        <taxon>Bacteria</taxon>
        <taxon>Pseudomonadati</taxon>
        <taxon>Pseudomonadota</taxon>
        <taxon>Gammaproteobacteria</taxon>
        <taxon>Thiotrichales</taxon>
        <taxon>Francisellaceae</taxon>
        <taxon>Francisella</taxon>
    </lineage>
</organism>
<dbReference type="KEGG" id="fpx:KU46_594"/>
<reference evidence="1 2" key="1">
    <citation type="journal article" date="2015" name="Genome Announc.">
        <title>Genome sequencing of 18 francisella strains to aid in assay development and testing.</title>
        <authorList>
            <person name="Johnson S.L."/>
            <person name="Daligault H.E."/>
            <person name="Davenport K.W."/>
            <person name="Coyne S.R."/>
            <person name="Frey K.G."/>
            <person name="Koroleva G.I."/>
            <person name="Broomall S.M."/>
            <person name="Bishop-Lilly K.A."/>
            <person name="Bruce D.C."/>
            <person name="Chertkov O."/>
            <person name="Freitas T."/>
            <person name="Jaissle J."/>
            <person name="Ladner J.T."/>
            <person name="Rosenzweig C.N."/>
            <person name="Gibbons H.S."/>
            <person name="Palacios G.F."/>
            <person name="Redden C.L."/>
            <person name="Xu Y."/>
            <person name="Minogue T.D."/>
            <person name="Chain P.S."/>
        </authorList>
    </citation>
    <scope>NUCLEOTIDE SEQUENCE [LARGE SCALE GENOMIC DNA]</scope>
    <source>
        <strain evidence="1 2">GA01-2794</strain>
    </source>
</reference>
<dbReference type="InterPro" id="IPR023214">
    <property type="entry name" value="HAD_sf"/>
</dbReference>
<accession>A0A0B6CMV8</accession>
<dbReference type="RefSeq" id="WP_012280181.1">
    <property type="nucleotide sequence ID" value="NZ_CP009343.1"/>
</dbReference>
<dbReference type="STRING" id="28110.KU46_594"/>
<dbReference type="InterPro" id="IPR027706">
    <property type="entry name" value="PGP_Pase"/>
</dbReference>
<evidence type="ECO:0000313" key="1">
    <source>
        <dbReference type="EMBL" id="AJI53262.1"/>
    </source>
</evidence>
<proteinExistence type="predicted"/>
<dbReference type="GO" id="GO:0008962">
    <property type="term" value="F:phosphatidylglycerophosphatase activity"/>
    <property type="evidence" value="ECO:0007669"/>
    <property type="project" value="InterPro"/>
</dbReference>
<dbReference type="Pfam" id="PF09419">
    <property type="entry name" value="PGP_phosphatase"/>
    <property type="match status" value="1"/>
</dbReference>
<dbReference type="Gene3D" id="3.40.50.1000">
    <property type="entry name" value="HAD superfamily/HAD-like"/>
    <property type="match status" value="1"/>
</dbReference>
<dbReference type="KEGG" id="fpi:BF30_961"/>
<dbReference type="EMBL" id="CP009440">
    <property type="protein sequence ID" value="AJI53262.1"/>
    <property type="molecule type" value="Genomic_DNA"/>
</dbReference>
<sequence length="189" mass="22081">MLQRAFYTLRQMFKYRKALRLSDTNHLETIINLTPEMLTKNQVKYLALDFDGVLASHGKPEMHPEVMGWLTKFVTNFSEDRVFILSNKPTQERLEYFKKYFPQIRFISGVAKKPYPDGLEKIIDLLGCQPSELALVDDRLLTGCLACLIAGCYPILITMPYVDRDNYTKEERFFGFLRYCEQKTFPPKA</sequence>
<name>A0A0B6CMV8_9GAMM</name>
<protein>
    <submittedName>
        <fullName evidence="1">Mitochondrial PGP phosphatase family protein</fullName>
    </submittedName>
</protein>
<dbReference type="OrthoDB" id="5605017at2"/>
<dbReference type="OMA" id="PEMHPEV"/>
<dbReference type="InterPro" id="IPR036412">
    <property type="entry name" value="HAD-like_sf"/>
</dbReference>
<dbReference type="AlphaFoldDB" id="A0A0B6CMV8"/>
<dbReference type="KEGG" id="fpz:LA55_52"/>
<dbReference type="Proteomes" id="UP000031830">
    <property type="component" value="Chromosome"/>
</dbReference>
<gene>
    <name evidence="1" type="ORF">LA55_52</name>
</gene>
<evidence type="ECO:0000313" key="2">
    <source>
        <dbReference type="Proteomes" id="UP000031830"/>
    </source>
</evidence>
<dbReference type="SUPFAM" id="SSF56784">
    <property type="entry name" value="HAD-like"/>
    <property type="match status" value="1"/>
</dbReference>